<dbReference type="OMA" id="FSFMPEF"/>
<dbReference type="FunCoup" id="F2U9A6">
    <property type="interactions" value="1815"/>
</dbReference>
<dbReference type="GO" id="GO:0097361">
    <property type="term" value="C:cytosolic [4Fe-4S] assembly targeting complex"/>
    <property type="evidence" value="ECO:0007669"/>
    <property type="project" value="UniProtKB-UniRule"/>
</dbReference>
<dbReference type="STRING" id="946362.F2U9A6"/>
<organism evidence="10">
    <name type="scientific">Salpingoeca rosetta (strain ATCC 50818 / BSB-021)</name>
    <dbReference type="NCBI Taxonomy" id="946362"/>
    <lineage>
        <taxon>Eukaryota</taxon>
        <taxon>Choanoflagellata</taxon>
        <taxon>Craspedida</taxon>
        <taxon>Salpingoecidae</taxon>
        <taxon>Salpingoeca</taxon>
    </lineage>
</organism>
<comment type="function">
    <text evidence="5">Key component of the cytosolic iron-sulfur protein assembly (CIA) complex, a multiprotein complex that mediates the incorporation of iron-sulfur cluster into apoproteins specifically involved in DNA metabolism and genomic integrity. In the CIA complex, MMS19 acts as an adapter between early-acting CIA components and a subset of cellular target iron-sulfur proteins.</text>
</comment>
<keyword evidence="3" id="KW-0677">Repeat</keyword>
<dbReference type="Gene3D" id="1.25.10.10">
    <property type="entry name" value="Leucine-rich Repeat Variant"/>
    <property type="match status" value="2"/>
</dbReference>
<evidence type="ECO:0000256" key="4">
    <source>
        <dbReference type="ARBA" id="ARBA00023242"/>
    </source>
</evidence>
<evidence type="ECO:0000256" key="1">
    <source>
        <dbReference type="ARBA" id="ARBA00004123"/>
    </source>
</evidence>
<dbReference type="GO" id="GO:0006281">
    <property type="term" value="P:DNA repair"/>
    <property type="evidence" value="ECO:0007669"/>
    <property type="project" value="UniProtKB-UniRule"/>
</dbReference>
<dbReference type="InterPro" id="IPR024687">
    <property type="entry name" value="MMS19_C"/>
</dbReference>
<evidence type="ECO:0000259" key="8">
    <source>
        <dbReference type="Pfam" id="PF14500"/>
    </source>
</evidence>
<evidence type="ECO:0000256" key="5">
    <source>
        <dbReference type="RuleBase" id="RU367072"/>
    </source>
</evidence>
<dbReference type="KEGG" id="sre:PTSG_05025"/>
<keyword evidence="4 5" id="KW-0539">Nucleus</keyword>
<dbReference type="Pfam" id="PF12460">
    <property type="entry name" value="MMS19_C"/>
    <property type="match status" value="1"/>
</dbReference>
<feature type="compositionally biased region" description="Low complexity" evidence="6">
    <location>
        <begin position="390"/>
        <end position="407"/>
    </location>
</feature>
<dbReference type="Pfam" id="PF14500">
    <property type="entry name" value="MMS19_N"/>
    <property type="match status" value="1"/>
</dbReference>
<name>F2U9A6_SALR5</name>
<dbReference type="PANTHER" id="PTHR12891">
    <property type="entry name" value="DNA REPAIR/TRANSCRIPTION PROTEIN MET18/MMS19"/>
    <property type="match status" value="1"/>
</dbReference>
<accession>F2U9A6</accession>
<keyword evidence="5" id="KW-0234">DNA repair</keyword>
<feature type="domain" description="MMS19 C-terminal" evidence="7">
    <location>
        <begin position="545"/>
        <end position="944"/>
    </location>
</feature>
<evidence type="ECO:0000259" key="7">
    <source>
        <dbReference type="Pfam" id="PF12460"/>
    </source>
</evidence>
<dbReference type="GO" id="GO:0016226">
    <property type="term" value="P:iron-sulfur cluster assembly"/>
    <property type="evidence" value="ECO:0007669"/>
    <property type="project" value="UniProtKB-UniRule"/>
</dbReference>
<gene>
    <name evidence="9" type="ORF">PTSG_05025</name>
</gene>
<evidence type="ECO:0000256" key="6">
    <source>
        <dbReference type="SAM" id="MobiDB-lite"/>
    </source>
</evidence>
<evidence type="ECO:0000256" key="2">
    <source>
        <dbReference type="ARBA" id="ARBA00009340"/>
    </source>
</evidence>
<dbReference type="EMBL" id="GL832965">
    <property type="protein sequence ID" value="EGD73309.1"/>
    <property type="molecule type" value="Genomic_DNA"/>
</dbReference>
<dbReference type="GeneID" id="16074920"/>
<keyword evidence="5" id="KW-0227">DNA damage</keyword>
<evidence type="ECO:0000313" key="9">
    <source>
        <dbReference type="EMBL" id="EGD73309.1"/>
    </source>
</evidence>
<feature type="region of interest" description="Disordered" evidence="6">
    <location>
        <begin position="390"/>
        <end position="410"/>
    </location>
</feature>
<dbReference type="InterPro" id="IPR029240">
    <property type="entry name" value="MMS19_N"/>
</dbReference>
<evidence type="ECO:0000313" key="10">
    <source>
        <dbReference type="Proteomes" id="UP000007799"/>
    </source>
</evidence>
<dbReference type="InterPro" id="IPR039920">
    <property type="entry name" value="MMS19"/>
</dbReference>
<dbReference type="eggNOG" id="KOG1967">
    <property type="taxonomic scope" value="Eukaryota"/>
</dbReference>
<keyword evidence="10" id="KW-1185">Reference proteome</keyword>
<dbReference type="SUPFAM" id="SSF48371">
    <property type="entry name" value="ARM repeat"/>
    <property type="match status" value="1"/>
</dbReference>
<dbReference type="RefSeq" id="XP_004994340.1">
    <property type="nucleotide sequence ID" value="XM_004994283.1"/>
</dbReference>
<dbReference type="GO" id="GO:0051604">
    <property type="term" value="P:protein maturation"/>
    <property type="evidence" value="ECO:0007669"/>
    <property type="project" value="UniProtKB-UniRule"/>
</dbReference>
<evidence type="ECO:0000256" key="3">
    <source>
        <dbReference type="ARBA" id="ARBA00022737"/>
    </source>
</evidence>
<dbReference type="OrthoDB" id="342900at2759"/>
<feature type="domain" description="MMS19 N-terminal" evidence="8">
    <location>
        <begin position="19"/>
        <end position="278"/>
    </location>
</feature>
<dbReference type="PANTHER" id="PTHR12891:SF0">
    <property type="entry name" value="MMS19 NUCLEOTIDE EXCISION REPAIR PROTEIN HOMOLOG"/>
    <property type="match status" value="1"/>
</dbReference>
<dbReference type="InParanoid" id="F2U9A6"/>
<comment type="similarity">
    <text evidence="2 5">Belongs to the MET18/MMS19 family.</text>
</comment>
<reference evidence="9" key="1">
    <citation type="submission" date="2009-08" db="EMBL/GenBank/DDBJ databases">
        <title>Annotation of Salpingoeca rosetta.</title>
        <authorList>
            <consortium name="The Broad Institute Genome Sequencing Platform"/>
            <person name="Russ C."/>
            <person name="Cuomo C."/>
            <person name="Burger G."/>
            <person name="Gray M.W."/>
            <person name="Holland P.W.H."/>
            <person name="King N."/>
            <person name="Lang F.B.F."/>
            <person name="Roger A.J."/>
            <person name="Ruiz-Trillo I."/>
            <person name="Young S.K."/>
            <person name="Zeng Q."/>
            <person name="Gargeya S."/>
            <person name="Alvarado L."/>
            <person name="Berlin A."/>
            <person name="Chapman S.B."/>
            <person name="Chen Z."/>
            <person name="Freedman E."/>
            <person name="Gellesch M."/>
            <person name="Goldberg J."/>
            <person name="Griggs A."/>
            <person name="Gujja S."/>
            <person name="Heilman E."/>
            <person name="Heiman D."/>
            <person name="Howarth C."/>
            <person name="Mehta T."/>
            <person name="Neiman D."/>
            <person name="Pearson M."/>
            <person name="Roberts A."/>
            <person name="Saif S."/>
            <person name="Shea T."/>
            <person name="Shenoy N."/>
            <person name="Sisk P."/>
            <person name="Stolte C."/>
            <person name="Sykes S."/>
            <person name="White J."/>
            <person name="Yandava C."/>
            <person name="Haas B."/>
            <person name="Nusbaum C."/>
            <person name="Birren B."/>
        </authorList>
    </citation>
    <scope>NUCLEOTIDE SEQUENCE [LARGE SCALE GENOMIC DNA]</scope>
    <source>
        <strain evidence="9">ATCC 50818</strain>
    </source>
</reference>
<dbReference type="AlphaFoldDB" id="F2U9A6"/>
<proteinExistence type="inferred from homology"/>
<dbReference type="InterPro" id="IPR011989">
    <property type="entry name" value="ARM-like"/>
</dbReference>
<sequence>MDDVLQRLSEGKVPLTDAVSELGPLLTSTNGPLRTKGTQALVDLMVQTEKEELTSAVPVLLQFLCDRLDDHPSTTPCLRGLLALVKASAISKEQAATMCKALFQKLFVQAQALTIRLLVFQLISELLDKFGAYLSRTMGEEFVGGFLQQFDGEKDPRCLVLVFRLVPFVASTFPISRYVDDLFEASSCYFPITFTPPPNDPYGVTREELISGLRACMTATPLFARACVELVLDKASSTIDDTKVDAFETLAECATAFGFEHMSPFFSSIFAQIRREIFENLEPQVQRAALAALSACARLTSTREQADAFMQPAIEEAVHHLQDIDANTTSIHGKLLIAAAGANTATAAVVFDAFVPRAVHTFIESATDAAKRTAVGGVLAGVCEAAAACHSAHPSPSTPPSTSSSSAMDTREDGVVQLATHVQAAKPQLLSFVDAALSSSSDHLQAVGVRTLLSLSAFGIFAEDELISLLDRVLTLSLRTANSLTRAALAESCSSIPSSNQRAISHVLTSTITALSSASEPAEFKEHLKVVEAVALTGPPPVAAITSLLQRLHTTSDAEAFRQQRIAHDTANTIKIIFSNCSTEATSELVGAVLSVTSEMIKTTLDQESSCGPCRLDAATMSTLATGVCRACANLSPAQQRSLVDECSRLFTSGSPSLLRRCCEDERLTPLTWIVPAICGALPTEVTLPLSHPLVCECAIGARVVTSTWEAAVPVCSLLAAVLNKTDSNKDDDTAARVQQVVDETVAPIQRCLSGEAEACSIGAQCLFAYVTKALVMKAAAQAGDLVSLLFQMMDHPALAQGACSAVRVILQEDDVVLNRSAHAVQRLMYRQRFFQENIDRLVQPFEASPNPVYLKALSFLLKGVPLPVVKTELPVVLPLLLKSLDLRDADLLTGTLDMFKALVSDAPAQLAADVSTLVTRCLALLTHQKLVVRRSALELLAALVQLPTHVVVPFKPEVLRALRTALDDRKRVVRIAAVHASTAWHML</sequence>
<dbReference type="InterPro" id="IPR016024">
    <property type="entry name" value="ARM-type_fold"/>
</dbReference>
<protein>
    <recommendedName>
        <fullName evidence="5">MMS19 nucleotide excision repair protein</fullName>
    </recommendedName>
</protein>
<comment type="subcellular location">
    <subcellularLocation>
        <location evidence="1 5">Nucleus</location>
    </subcellularLocation>
</comment>
<dbReference type="Proteomes" id="UP000007799">
    <property type="component" value="Unassembled WGS sequence"/>
</dbReference>
<dbReference type="GO" id="GO:0005634">
    <property type="term" value="C:nucleus"/>
    <property type="evidence" value="ECO:0007669"/>
    <property type="project" value="UniProtKB-SubCell"/>
</dbReference>